<dbReference type="Gene3D" id="3.40.50.880">
    <property type="match status" value="1"/>
</dbReference>
<dbReference type="CDD" id="cd05389">
    <property type="entry name" value="CobQ_N"/>
    <property type="match status" value="1"/>
</dbReference>
<keyword evidence="4 7" id="KW-0169">Cobalamin biosynthesis</keyword>
<dbReference type="SUPFAM" id="SSF52540">
    <property type="entry name" value="P-loop containing nucleoside triphosphate hydrolases"/>
    <property type="match status" value="1"/>
</dbReference>
<keyword evidence="5 7" id="KW-0315">Glutamine amidotransferase</keyword>
<dbReference type="InterPro" id="IPR027417">
    <property type="entry name" value="P-loop_NTPase"/>
</dbReference>
<protein>
    <recommendedName>
        <fullName evidence="3 7">Cobyric acid synthase</fullName>
    </recommendedName>
</protein>
<dbReference type="STRING" id="28152.CH54_921"/>
<feature type="domain" description="CobQ/CobB/MinD/ParA nucleotide binding" evidence="8">
    <location>
        <begin position="15"/>
        <end position="238"/>
    </location>
</feature>
<gene>
    <name evidence="7 10" type="primary">cobQ</name>
    <name evidence="10" type="ORF">ERS008460_00837</name>
</gene>
<name>A0A0T9TEB3_YERAE</name>
<comment type="similarity">
    <text evidence="2 7">Belongs to the CobB/CobQ family. CobQ subfamily.</text>
</comment>
<dbReference type="PANTHER" id="PTHR21343:SF1">
    <property type="entry name" value="COBYRIC ACID SYNTHASE"/>
    <property type="match status" value="1"/>
</dbReference>
<accession>A0A0T9TEB3</accession>
<evidence type="ECO:0000256" key="6">
    <source>
        <dbReference type="ARBA" id="ARBA00025166"/>
    </source>
</evidence>
<dbReference type="InterPro" id="IPR004459">
    <property type="entry name" value="CobQ_synth"/>
</dbReference>
<comment type="function">
    <text evidence="6 7">Catalyzes amidations at positions B, D, E, and G on adenosylcobyrinic A,C-diamide. NH(2) groups are provided by glutamine, and one molecule of ATP is hydrogenolyzed for each amidation.</text>
</comment>
<dbReference type="NCBIfam" id="NF001989">
    <property type="entry name" value="PRK00784.1"/>
    <property type="match status" value="1"/>
</dbReference>
<dbReference type="Pfam" id="PF01656">
    <property type="entry name" value="CbiA"/>
    <property type="match status" value="1"/>
</dbReference>
<dbReference type="Proteomes" id="UP000040088">
    <property type="component" value="Unassembled WGS sequence"/>
</dbReference>
<dbReference type="InterPro" id="IPR029062">
    <property type="entry name" value="Class_I_gatase-like"/>
</dbReference>
<dbReference type="GO" id="GO:0015420">
    <property type="term" value="F:ABC-type vitamin B12 transporter activity"/>
    <property type="evidence" value="ECO:0007669"/>
    <property type="project" value="UniProtKB-UniRule"/>
</dbReference>
<evidence type="ECO:0000256" key="5">
    <source>
        <dbReference type="ARBA" id="ARBA00022962"/>
    </source>
</evidence>
<dbReference type="AlphaFoldDB" id="A0A0T9TEB3"/>
<dbReference type="GO" id="GO:0009236">
    <property type="term" value="P:cobalamin biosynthetic process"/>
    <property type="evidence" value="ECO:0007669"/>
    <property type="project" value="UniProtKB-UniRule"/>
</dbReference>
<sequence length="522" mass="56728">MSLSATKAAATHLSIMVQGTASDVGKSVLVAGLCRIFMQDGYRCAPFKSQNMALNSGITPQGEEMGRAQIFQAEAAGIAPDVRMNPVLLKPTSDRKAQVVLMGKVACNMDAVEYHQYKPQLQQQISEVYHSLAREYDVMVLEGAGSPAEINLRDRDIVNMGMAAMADAPVLLVADIDRGGVFASIYGTLALLHPHEKARVKGVIINKFRGDIALLKPGLEQIEALTDVPVLGVMPWLDIDLEDEDGVALQNGKYDDADEKALDIAVIRLPHIANFTDFNALAAQPDVRLRYVSQRSTLGQPDLIILPGSKNTLGDLQWLHHSGLAAALLAQHQRQVPVIGICGGYQMLGKRIVDGVESGVEQMDGLGLLDVETQFAPDKVTTRVNGHCLAALPGMLASAAEHPLEGYEIHMGVSHLGADATPFARLTLRNGQAEQWVDGAVNADGNVLGSYIHGLFDSHDFTRALLDNLRQRKGLAVFDGVTVDYAQHKQQQFDLLAAQMRQHIDIERIYQLMTAHQQESAQ</sequence>
<evidence type="ECO:0000256" key="3">
    <source>
        <dbReference type="ARBA" id="ARBA00019833"/>
    </source>
</evidence>
<dbReference type="InterPro" id="IPR011698">
    <property type="entry name" value="GATase_3"/>
</dbReference>
<dbReference type="OrthoDB" id="9808302at2"/>
<feature type="domain" description="CobB/CobQ-like glutamine amidotransferase" evidence="9">
    <location>
        <begin position="263"/>
        <end position="460"/>
    </location>
</feature>
<evidence type="ECO:0000313" key="11">
    <source>
        <dbReference type="Proteomes" id="UP000040088"/>
    </source>
</evidence>
<evidence type="ECO:0000259" key="9">
    <source>
        <dbReference type="Pfam" id="PF07685"/>
    </source>
</evidence>
<dbReference type="CDD" id="cd01750">
    <property type="entry name" value="GATase1_CobQ"/>
    <property type="match status" value="1"/>
</dbReference>
<reference evidence="11" key="1">
    <citation type="submission" date="2015-03" db="EMBL/GenBank/DDBJ databases">
        <authorList>
            <consortium name="Pathogen Informatics"/>
        </authorList>
    </citation>
    <scope>NUCLEOTIDE SEQUENCE [LARGE SCALE GENOMIC DNA]</scope>
    <source>
        <strain evidence="11">IP27925</strain>
    </source>
</reference>
<dbReference type="InterPro" id="IPR002586">
    <property type="entry name" value="CobQ/CobB/MinD/ParA_Nub-bd_dom"/>
</dbReference>
<evidence type="ECO:0000256" key="2">
    <source>
        <dbReference type="ARBA" id="ARBA00006205"/>
    </source>
</evidence>
<proteinExistence type="inferred from homology"/>
<dbReference type="Gene3D" id="3.40.50.300">
    <property type="entry name" value="P-loop containing nucleotide triphosphate hydrolases"/>
    <property type="match status" value="1"/>
</dbReference>
<dbReference type="EMBL" id="CQEM01000003">
    <property type="protein sequence ID" value="CNK77456.1"/>
    <property type="molecule type" value="Genomic_DNA"/>
</dbReference>
<organism evidence="10 11">
    <name type="scientific">Yersinia aleksiciae</name>
    <dbReference type="NCBI Taxonomy" id="263819"/>
    <lineage>
        <taxon>Bacteria</taxon>
        <taxon>Pseudomonadati</taxon>
        <taxon>Pseudomonadota</taxon>
        <taxon>Gammaproteobacteria</taxon>
        <taxon>Enterobacterales</taxon>
        <taxon>Yersiniaceae</taxon>
        <taxon>Yersinia</taxon>
    </lineage>
</organism>
<dbReference type="HAMAP" id="MF_00028">
    <property type="entry name" value="CobQ"/>
    <property type="match status" value="1"/>
</dbReference>
<dbReference type="NCBIfam" id="TIGR00313">
    <property type="entry name" value="cobQ"/>
    <property type="match status" value="1"/>
</dbReference>
<dbReference type="GO" id="GO:0003824">
    <property type="term" value="F:catalytic activity"/>
    <property type="evidence" value="ECO:0007669"/>
    <property type="project" value="InterPro"/>
</dbReference>
<comment type="pathway">
    <text evidence="1 7">Cofactor biosynthesis; adenosylcobalamin biosynthesis.</text>
</comment>
<feature type="active site" description="Nucleophile" evidence="7">
    <location>
        <position position="342"/>
    </location>
</feature>
<dbReference type="UniPathway" id="UPA00148"/>
<feature type="active site" evidence="7">
    <location>
        <position position="453"/>
    </location>
</feature>
<dbReference type="SUPFAM" id="SSF52317">
    <property type="entry name" value="Class I glutamine amidotransferase-like"/>
    <property type="match status" value="1"/>
</dbReference>
<dbReference type="InterPro" id="IPR033949">
    <property type="entry name" value="CobQ_GATase1"/>
</dbReference>
<evidence type="ECO:0000259" key="8">
    <source>
        <dbReference type="Pfam" id="PF01656"/>
    </source>
</evidence>
<dbReference type="PROSITE" id="PS51274">
    <property type="entry name" value="GATASE_COBBQ"/>
    <property type="match status" value="1"/>
</dbReference>
<evidence type="ECO:0000256" key="1">
    <source>
        <dbReference type="ARBA" id="ARBA00004953"/>
    </source>
</evidence>
<evidence type="ECO:0000256" key="7">
    <source>
        <dbReference type="HAMAP-Rule" id="MF_00028"/>
    </source>
</evidence>
<dbReference type="InterPro" id="IPR047045">
    <property type="entry name" value="CobQ_N"/>
</dbReference>
<dbReference type="PANTHER" id="PTHR21343">
    <property type="entry name" value="DETHIOBIOTIN SYNTHETASE"/>
    <property type="match status" value="1"/>
</dbReference>
<evidence type="ECO:0000313" key="10">
    <source>
        <dbReference type="EMBL" id="CNK77456.1"/>
    </source>
</evidence>
<dbReference type="Pfam" id="PF07685">
    <property type="entry name" value="GATase_3"/>
    <property type="match status" value="1"/>
</dbReference>
<evidence type="ECO:0000256" key="4">
    <source>
        <dbReference type="ARBA" id="ARBA00022573"/>
    </source>
</evidence>